<keyword evidence="3" id="KW-0479">Metal-binding</keyword>
<gene>
    <name evidence="7" type="ORF">g.37559</name>
</gene>
<proteinExistence type="inferred from homology"/>
<dbReference type="GO" id="GO:0046872">
    <property type="term" value="F:metal ion binding"/>
    <property type="evidence" value="ECO:0007669"/>
    <property type="project" value="UniProtKB-KW"/>
</dbReference>
<dbReference type="GO" id="GO:0004337">
    <property type="term" value="F:(2E,6E)-farnesyl diphosphate synthase activity"/>
    <property type="evidence" value="ECO:0007669"/>
    <property type="project" value="TreeGrafter"/>
</dbReference>
<dbReference type="InterPro" id="IPR000092">
    <property type="entry name" value="Polyprenyl_synt"/>
</dbReference>
<comment type="cofactor">
    <cofactor evidence="1">
        <name>Mg(2+)</name>
        <dbReference type="ChEBI" id="CHEBI:18420"/>
    </cofactor>
</comment>
<accession>A0A1B6IL30</accession>
<organism evidence="7">
    <name type="scientific">Homalodisca liturata</name>
    <dbReference type="NCBI Taxonomy" id="320908"/>
    <lineage>
        <taxon>Eukaryota</taxon>
        <taxon>Metazoa</taxon>
        <taxon>Ecdysozoa</taxon>
        <taxon>Arthropoda</taxon>
        <taxon>Hexapoda</taxon>
        <taxon>Insecta</taxon>
        <taxon>Pterygota</taxon>
        <taxon>Neoptera</taxon>
        <taxon>Paraneoptera</taxon>
        <taxon>Hemiptera</taxon>
        <taxon>Auchenorrhyncha</taxon>
        <taxon>Membracoidea</taxon>
        <taxon>Cicadellidae</taxon>
        <taxon>Cicadellinae</taxon>
        <taxon>Proconiini</taxon>
        <taxon>Homalodisca</taxon>
    </lineage>
</organism>
<keyword evidence="2 6" id="KW-0808">Transferase</keyword>
<evidence type="ECO:0000256" key="5">
    <source>
        <dbReference type="ARBA" id="ARBA00033740"/>
    </source>
</evidence>
<dbReference type="GO" id="GO:0004161">
    <property type="term" value="F:dimethylallyltranstransferase activity"/>
    <property type="evidence" value="ECO:0007669"/>
    <property type="project" value="TreeGrafter"/>
</dbReference>
<keyword evidence="4" id="KW-0460">Magnesium</keyword>
<dbReference type="Gene3D" id="1.10.600.10">
    <property type="entry name" value="Farnesyl Diphosphate Synthase"/>
    <property type="match status" value="1"/>
</dbReference>
<dbReference type="InterPro" id="IPR039702">
    <property type="entry name" value="FPS1-like"/>
</dbReference>
<dbReference type="PANTHER" id="PTHR11525:SF0">
    <property type="entry name" value="FARNESYL PYROPHOSPHATE SYNTHASE"/>
    <property type="match status" value="1"/>
</dbReference>
<reference evidence="7" key="1">
    <citation type="submission" date="2015-11" db="EMBL/GenBank/DDBJ databases">
        <title>De novo transcriptome assembly of four potential Pierce s Disease insect vectors from Arizona vineyards.</title>
        <authorList>
            <person name="Tassone E.E."/>
        </authorList>
    </citation>
    <scope>NUCLEOTIDE SEQUENCE</scope>
</reference>
<evidence type="ECO:0000313" key="7">
    <source>
        <dbReference type="EMBL" id="JAS87623.1"/>
    </source>
</evidence>
<dbReference type="GO" id="GO:0005737">
    <property type="term" value="C:cytoplasm"/>
    <property type="evidence" value="ECO:0007669"/>
    <property type="project" value="TreeGrafter"/>
</dbReference>
<comment type="pathway">
    <text evidence="5">Pheromone biosynthesis.</text>
</comment>
<sequence length="394" mass="45980">MRHTMWRLVRSVVKSHQHSQLRFASTYLQKQRLRDAAASIILNDPVPSTEYSQDLQQDLEEFNSLFPEIERDLSETTSRYADAEMANKWFQKVLQYNMTGGSKSRGLAVVQSYRILAAPEDVIPENVRLAQIMGWCLELLHTSLVLTQDLIDQARERRGKPCWYLQNPRQAPDGAARLIESAVYKLLKKYFRKKEYYVDALELFHTVGEKAMLGKVLDMETRGDPTLSQFDMTTYNTISKYRNAYHSFKLPVSLALYMAGIRISELHRQARTIQLEMGNFYQAQCDFFNCYGGGRWHHKRPGHDIEDGRCTWLIVVALQRATPTQKKALIENYGKRDEEKVNRVKELYGEIGIPQTYKLYEEHSYELLCNQIQQTSSKLPHHLFFRYLKTMTGR</sequence>
<dbReference type="AlphaFoldDB" id="A0A1B6IL30"/>
<dbReference type="Pfam" id="PF00348">
    <property type="entry name" value="polyprenyl_synt"/>
    <property type="match status" value="1"/>
</dbReference>
<name>A0A1B6IL30_9HEMI</name>
<dbReference type="EMBL" id="GECU01020083">
    <property type="protein sequence ID" value="JAS87623.1"/>
    <property type="molecule type" value="Transcribed_RNA"/>
</dbReference>
<evidence type="ECO:0000256" key="2">
    <source>
        <dbReference type="ARBA" id="ARBA00022679"/>
    </source>
</evidence>
<dbReference type="GO" id="GO:0042811">
    <property type="term" value="P:pheromone biosynthetic process"/>
    <property type="evidence" value="ECO:0007669"/>
    <property type="project" value="UniProtKB-ARBA"/>
</dbReference>
<dbReference type="GO" id="GO:0045337">
    <property type="term" value="P:farnesyl diphosphate biosynthetic process"/>
    <property type="evidence" value="ECO:0007669"/>
    <property type="project" value="TreeGrafter"/>
</dbReference>
<protein>
    <recommendedName>
        <fullName evidence="8">Farnesyl pyrophosphate synthase</fullName>
    </recommendedName>
</protein>
<dbReference type="PANTHER" id="PTHR11525">
    <property type="entry name" value="FARNESYL-PYROPHOSPHATE SYNTHETASE"/>
    <property type="match status" value="1"/>
</dbReference>
<evidence type="ECO:0000256" key="1">
    <source>
        <dbReference type="ARBA" id="ARBA00001946"/>
    </source>
</evidence>
<evidence type="ECO:0000256" key="3">
    <source>
        <dbReference type="ARBA" id="ARBA00022723"/>
    </source>
</evidence>
<comment type="similarity">
    <text evidence="6">Belongs to the FPP/GGPP synthase family.</text>
</comment>
<dbReference type="SUPFAM" id="SSF48576">
    <property type="entry name" value="Terpenoid synthases"/>
    <property type="match status" value="1"/>
</dbReference>
<dbReference type="InterPro" id="IPR008949">
    <property type="entry name" value="Isoprenoid_synthase_dom_sf"/>
</dbReference>
<evidence type="ECO:0000256" key="4">
    <source>
        <dbReference type="ARBA" id="ARBA00022842"/>
    </source>
</evidence>
<evidence type="ECO:0000256" key="6">
    <source>
        <dbReference type="RuleBase" id="RU004466"/>
    </source>
</evidence>
<evidence type="ECO:0008006" key="8">
    <source>
        <dbReference type="Google" id="ProtNLM"/>
    </source>
</evidence>